<dbReference type="EMBL" id="CAFBIZ010000263">
    <property type="protein sequence ID" value="CAB4852392.1"/>
    <property type="molecule type" value="Genomic_DNA"/>
</dbReference>
<dbReference type="EMBL" id="CAFBPU010000080">
    <property type="protein sequence ID" value="CAB5040494.1"/>
    <property type="molecule type" value="Genomic_DNA"/>
</dbReference>
<protein>
    <submittedName>
        <fullName evidence="1">Unannotated protein</fullName>
    </submittedName>
</protein>
<accession>A0A6J7C307</accession>
<reference evidence="1" key="1">
    <citation type="submission" date="2020-05" db="EMBL/GenBank/DDBJ databases">
        <authorList>
            <person name="Chiriac C."/>
            <person name="Salcher M."/>
            <person name="Ghai R."/>
            <person name="Kavagutti S V."/>
        </authorList>
    </citation>
    <scope>NUCLEOTIDE SEQUENCE</scope>
</reference>
<name>A0A6J7C307_9ZZZZ</name>
<evidence type="ECO:0000313" key="2">
    <source>
        <dbReference type="EMBL" id="CAB5040494.1"/>
    </source>
</evidence>
<proteinExistence type="predicted"/>
<sequence length="57" mass="6310">MIPAVVSGRVLRNVYKVLLTRGMIGTLIFSTDPETQTFIRPLLPRLSEAQRIAAAAR</sequence>
<gene>
    <name evidence="1" type="ORF">UFOPK3268_01634</name>
    <name evidence="2" type="ORF">UFOPK4150_02344</name>
</gene>
<organism evidence="1">
    <name type="scientific">freshwater metagenome</name>
    <dbReference type="NCBI Taxonomy" id="449393"/>
    <lineage>
        <taxon>unclassified sequences</taxon>
        <taxon>metagenomes</taxon>
        <taxon>ecological metagenomes</taxon>
    </lineage>
</organism>
<evidence type="ECO:0000313" key="1">
    <source>
        <dbReference type="EMBL" id="CAB4852392.1"/>
    </source>
</evidence>
<dbReference type="AlphaFoldDB" id="A0A6J7C307"/>